<dbReference type="EC" id="2.4.1.-" evidence="9"/>
<comment type="subcellular location">
    <subcellularLocation>
        <location evidence="1">Cell membrane</location>
        <topology evidence="1">Multi-pass membrane protein</topology>
    </subcellularLocation>
</comment>
<feature type="transmembrane region" description="Helical" evidence="8">
    <location>
        <begin position="262"/>
        <end position="282"/>
    </location>
</feature>
<dbReference type="GO" id="GO:0016758">
    <property type="term" value="F:hexosyltransferase activity"/>
    <property type="evidence" value="ECO:0007669"/>
    <property type="project" value="InterPro"/>
</dbReference>
<sequence>MPVLKDKGPLLCAPFLLVLSALLAFKVLVRESYIPAEKQINKWMPVDLEVYTLGGKAVAEHQPLYAGPFVKDLPFTYPPFAGLVFSPFYRLDPQLLTIAWQTLNFFALVAVVLMVFARRRECTPLLCIAALTFATAMFASEPIRANFYYGQINLLLMALIALDFLPKEHRWAGIGVGLAAGLKLTPALFLLLFVLQRRWRALGVALATFAATVVLGLVFVRDASRFWTEAISDSSRVGQHTNPGAQSLQSVLIRVFDAHSPWLWLALSLLVLALTALASYWAIRHDHMALALALCGFAACLISPFAWYHHWVWVAPAAAGVILLVDELAYRFHGWRRWLVSQALLLCSIVLLCLWLLPTVNKALAPDVAQRIRGEAFMHEPLNVLFVCVGLVAIAGYAAFGWLGLTTRTVEKFSGGA</sequence>
<keyword evidence="4 8" id="KW-0812">Transmembrane</keyword>
<feature type="transmembrane region" description="Helical" evidence="8">
    <location>
        <begin position="147"/>
        <end position="165"/>
    </location>
</feature>
<keyword evidence="6 8" id="KW-0472">Membrane</keyword>
<dbReference type="AlphaFoldDB" id="A0A410W6F1"/>
<feature type="transmembrane region" description="Helical" evidence="8">
    <location>
        <begin position="201"/>
        <end position="220"/>
    </location>
</feature>
<dbReference type="InterPro" id="IPR018584">
    <property type="entry name" value="GT87"/>
</dbReference>
<evidence type="ECO:0000256" key="4">
    <source>
        <dbReference type="ARBA" id="ARBA00022692"/>
    </source>
</evidence>
<evidence type="ECO:0000313" key="10">
    <source>
        <dbReference type="Proteomes" id="UP000288929"/>
    </source>
</evidence>
<dbReference type="RefSeq" id="WP_128889173.1">
    <property type="nucleotide sequence ID" value="NZ_BMCX01000004.1"/>
</dbReference>
<evidence type="ECO:0000256" key="8">
    <source>
        <dbReference type="SAM" id="Phobius"/>
    </source>
</evidence>
<gene>
    <name evidence="9" type="ORF">CPELA_01545</name>
</gene>
<protein>
    <submittedName>
        <fullName evidence="9">Polyprenol-phosphate-mannose-dependent alpha-(1-2)-phosphatidylinositol mannoside mannosyltransferase</fullName>
        <ecNumber evidence="9">2.4.1.-</ecNumber>
    </submittedName>
</protein>
<keyword evidence="2" id="KW-1003">Cell membrane</keyword>
<evidence type="ECO:0000256" key="3">
    <source>
        <dbReference type="ARBA" id="ARBA00022679"/>
    </source>
</evidence>
<evidence type="ECO:0000256" key="5">
    <source>
        <dbReference type="ARBA" id="ARBA00022989"/>
    </source>
</evidence>
<feature type="transmembrane region" description="Helical" evidence="8">
    <location>
        <begin position="98"/>
        <end position="117"/>
    </location>
</feature>
<dbReference type="OrthoDB" id="9774600at2"/>
<keyword evidence="9" id="KW-0328">Glycosyltransferase</keyword>
<proteinExistence type="inferred from homology"/>
<feature type="transmembrane region" description="Helical" evidence="8">
    <location>
        <begin position="171"/>
        <end position="194"/>
    </location>
</feature>
<keyword evidence="10" id="KW-1185">Reference proteome</keyword>
<feature type="transmembrane region" description="Helical" evidence="8">
    <location>
        <begin position="339"/>
        <end position="357"/>
    </location>
</feature>
<reference evidence="9 10" key="1">
    <citation type="submission" date="2019-01" db="EMBL/GenBank/DDBJ databases">
        <authorList>
            <person name="Ruckert C."/>
            <person name="Busche T."/>
            <person name="Kalinowski J."/>
        </authorList>
    </citation>
    <scope>NUCLEOTIDE SEQUENCE [LARGE SCALE GENOMIC DNA]</scope>
    <source>
        <strain evidence="9 10">136/3</strain>
    </source>
</reference>
<keyword evidence="5 8" id="KW-1133">Transmembrane helix</keyword>
<dbReference type="EMBL" id="CP035299">
    <property type="protein sequence ID" value="QAU51608.1"/>
    <property type="molecule type" value="Genomic_DNA"/>
</dbReference>
<evidence type="ECO:0000256" key="6">
    <source>
        <dbReference type="ARBA" id="ARBA00023136"/>
    </source>
</evidence>
<keyword evidence="3 9" id="KW-0808">Transferase</keyword>
<organism evidence="9 10">
    <name type="scientific">Corynebacterium pelargi</name>
    <dbReference type="NCBI Taxonomy" id="1471400"/>
    <lineage>
        <taxon>Bacteria</taxon>
        <taxon>Bacillati</taxon>
        <taxon>Actinomycetota</taxon>
        <taxon>Actinomycetes</taxon>
        <taxon>Mycobacteriales</taxon>
        <taxon>Corynebacteriaceae</taxon>
        <taxon>Corynebacterium</taxon>
    </lineage>
</organism>
<accession>A0A410W6F1</accession>
<evidence type="ECO:0000313" key="9">
    <source>
        <dbReference type="EMBL" id="QAU51608.1"/>
    </source>
</evidence>
<feature type="transmembrane region" description="Helical" evidence="8">
    <location>
        <begin position="384"/>
        <end position="405"/>
    </location>
</feature>
<comment type="similarity">
    <text evidence="7">Belongs to the glycosyltransferase 87 family.</text>
</comment>
<name>A0A410W6F1_9CORY</name>
<evidence type="ECO:0000256" key="2">
    <source>
        <dbReference type="ARBA" id="ARBA00022475"/>
    </source>
</evidence>
<evidence type="ECO:0000256" key="7">
    <source>
        <dbReference type="ARBA" id="ARBA00024033"/>
    </source>
</evidence>
<dbReference type="KEGG" id="cpeg:CPELA_01545"/>
<dbReference type="Proteomes" id="UP000288929">
    <property type="component" value="Chromosome"/>
</dbReference>
<dbReference type="GO" id="GO:0005886">
    <property type="term" value="C:plasma membrane"/>
    <property type="evidence" value="ECO:0007669"/>
    <property type="project" value="UniProtKB-SubCell"/>
</dbReference>
<feature type="transmembrane region" description="Helical" evidence="8">
    <location>
        <begin position="289"/>
        <end position="307"/>
    </location>
</feature>
<evidence type="ECO:0000256" key="1">
    <source>
        <dbReference type="ARBA" id="ARBA00004651"/>
    </source>
</evidence>
<dbReference type="Pfam" id="PF09594">
    <property type="entry name" value="GT87"/>
    <property type="match status" value="1"/>
</dbReference>